<dbReference type="PANTHER" id="PTHR31751">
    <property type="entry name" value="SI:CH211-108C17.2-RELATED-RELATED"/>
    <property type="match status" value="1"/>
</dbReference>
<proteinExistence type="predicted"/>
<dbReference type="Proteomes" id="UP001186944">
    <property type="component" value="Unassembled WGS sequence"/>
</dbReference>
<evidence type="ECO:0000313" key="3">
    <source>
        <dbReference type="Proteomes" id="UP001186944"/>
    </source>
</evidence>
<evidence type="ECO:0000259" key="1">
    <source>
        <dbReference type="Pfam" id="PF20700"/>
    </source>
</evidence>
<name>A0AA88YH84_PINIB</name>
<reference evidence="2" key="1">
    <citation type="submission" date="2019-08" db="EMBL/GenBank/DDBJ databases">
        <title>The improved chromosome-level genome for the pearl oyster Pinctada fucata martensii using PacBio sequencing and Hi-C.</title>
        <authorList>
            <person name="Zheng Z."/>
        </authorList>
    </citation>
    <scope>NUCLEOTIDE SEQUENCE</scope>
    <source>
        <strain evidence="2">ZZ-2019</strain>
        <tissue evidence="2">Adductor muscle</tissue>
    </source>
</reference>
<comment type="caution">
    <text evidence="2">The sequence shown here is derived from an EMBL/GenBank/DDBJ whole genome shotgun (WGS) entry which is preliminary data.</text>
</comment>
<dbReference type="InterPro" id="IPR049012">
    <property type="entry name" value="Mutator_transp_dom"/>
</dbReference>
<accession>A0AA88YH84</accession>
<feature type="domain" description="Mutator-like transposase" evidence="1">
    <location>
        <begin position="65"/>
        <end position="187"/>
    </location>
</feature>
<protein>
    <recommendedName>
        <fullName evidence="1">Mutator-like transposase domain-containing protein</fullName>
    </recommendedName>
</protein>
<sequence>MHEEIGLYEDLSSGIDIITDARHGWRKNAYDTSVVAIGERTSKVISCQHISKNDDRVTQRHEMIGTRRVYQKLAEGDVSVRVHTHDRNMSVNKYVREEQKDTINQNDTWHGVKSLKKALTKISSGPRYTEGKIWSEQLRDKVESVSTHVHWAIRNCRGDATCLRESISNIVEHYKNDHAKCNPSSRCRSGENYEPRRLVIRDPVAEKLLRGVLLNSVIYKHPDDFKLGRDTYVVESFNNVLNIYEDKRIVFGRDQYDSRAQLATLHWNENVKREFTSVTVRRDPHAPRQRTGRKVLKRPTYNFIRSIWSRYIRSVYRVRRVRRV</sequence>
<dbReference type="AlphaFoldDB" id="A0AA88YH84"/>
<dbReference type="Pfam" id="PF20700">
    <property type="entry name" value="Mutator"/>
    <property type="match status" value="1"/>
</dbReference>
<evidence type="ECO:0000313" key="2">
    <source>
        <dbReference type="EMBL" id="KAK3099354.1"/>
    </source>
</evidence>
<gene>
    <name evidence="2" type="ORF">FSP39_003212</name>
</gene>
<organism evidence="2 3">
    <name type="scientific">Pinctada imbricata</name>
    <name type="common">Atlantic pearl-oyster</name>
    <name type="synonym">Pinctada martensii</name>
    <dbReference type="NCBI Taxonomy" id="66713"/>
    <lineage>
        <taxon>Eukaryota</taxon>
        <taxon>Metazoa</taxon>
        <taxon>Spiralia</taxon>
        <taxon>Lophotrochozoa</taxon>
        <taxon>Mollusca</taxon>
        <taxon>Bivalvia</taxon>
        <taxon>Autobranchia</taxon>
        <taxon>Pteriomorphia</taxon>
        <taxon>Pterioida</taxon>
        <taxon>Pterioidea</taxon>
        <taxon>Pteriidae</taxon>
        <taxon>Pinctada</taxon>
    </lineage>
</organism>
<keyword evidence="3" id="KW-1185">Reference proteome</keyword>
<dbReference type="EMBL" id="VSWD01000006">
    <property type="protein sequence ID" value="KAK3099354.1"/>
    <property type="molecule type" value="Genomic_DNA"/>
</dbReference>